<dbReference type="EnsemblPlants" id="KEH42864">
    <property type="protein sequence ID" value="KEH42864"/>
    <property type="gene ID" value="MTR_1g077280"/>
</dbReference>
<organism evidence="2 4">
    <name type="scientific">Medicago truncatula</name>
    <name type="common">Barrel medic</name>
    <name type="synonym">Medicago tribuloides</name>
    <dbReference type="NCBI Taxonomy" id="3880"/>
    <lineage>
        <taxon>Eukaryota</taxon>
        <taxon>Viridiplantae</taxon>
        <taxon>Streptophyta</taxon>
        <taxon>Embryophyta</taxon>
        <taxon>Tracheophyta</taxon>
        <taxon>Spermatophyta</taxon>
        <taxon>Magnoliopsida</taxon>
        <taxon>eudicotyledons</taxon>
        <taxon>Gunneridae</taxon>
        <taxon>Pentapetalae</taxon>
        <taxon>rosids</taxon>
        <taxon>fabids</taxon>
        <taxon>Fabales</taxon>
        <taxon>Fabaceae</taxon>
        <taxon>Papilionoideae</taxon>
        <taxon>50 kb inversion clade</taxon>
        <taxon>NPAAA clade</taxon>
        <taxon>Hologalegina</taxon>
        <taxon>IRL clade</taxon>
        <taxon>Trifolieae</taxon>
        <taxon>Medicago</taxon>
    </lineage>
</organism>
<feature type="transmembrane region" description="Helical" evidence="1">
    <location>
        <begin position="12"/>
        <end position="32"/>
    </location>
</feature>
<accession>A0A072VLL9</accession>
<evidence type="ECO:0000256" key="1">
    <source>
        <dbReference type="SAM" id="Phobius"/>
    </source>
</evidence>
<evidence type="ECO:0000313" key="2">
    <source>
        <dbReference type="EMBL" id="KEH42864.1"/>
    </source>
</evidence>
<reference evidence="2 4" key="2">
    <citation type="journal article" date="2014" name="BMC Genomics">
        <title>An improved genome release (version Mt4.0) for the model legume Medicago truncatula.</title>
        <authorList>
            <person name="Tang H."/>
            <person name="Krishnakumar V."/>
            <person name="Bidwell S."/>
            <person name="Rosen B."/>
            <person name="Chan A."/>
            <person name="Zhou S."/>
            <person name="Gentzbittel L."/>
            <person name="Childs K.L."/>
            <person name="Yandell M."/>
            <person name="Gundlach H."/>
            <person name="Mayer K.F."/>
            <person name="Schwartz D.C."/>
            <person name="Town C.D."/>
        </authorList>
    </citation>
    <scope>GENOME REANNOTATION</scope>
    <source>
        <strain evidence="2">A17</strain>
        <strain evidence="3 4">cv. Jemalong A17</strain>
    </source>
</reference>
<reference evidence="3" key="3">
    <citation type="submission" date="2015-04" db="UniProtKB">
        <authorList>
            <consortium name="EnsemblPlants"/>
        </authorList>
    </citation>
    <scope>IDENTIFICATION</scope>
    <source>
        <strain evidence="3">cv. Jemalong A17</strain>
    </source>
</reference>
<sequence length="56" mass="6572">MQVWLHSTHVYEFVESVLLTSCLLCMSCYSLFIHLSPQAFTLHAFDLSFIFLFIKI</sequence>
<dbReference type="AlphaFoldDB" id="A0A072VLL9"/>
<dbReference type="HOGENOM" id="CLU_3017225_0_0_1"/>
<evidence type="ECO:0000313" key="3">
    <source>
        <dbReference type="EnsemblPlants" id="KEH42864"/>
    </source>
</evidence>
<proteinExistence type="predicted"/>
<evidence type="ECO:0000313" key="4">
    <source>
        <dbReference type="Proteomes" id="UP000002051"/>
    </source>
</evidence>
<protein>
    <submittedName>
        <fullName evidence="2">Transmembrane protein, putative</fullName>
    </submittedName>
</protein>
<reference evidence="2 4" key="1">
    <citation type="journal article" date="2011" name="Nature">
        <title>The Medicago genome provides insight into the evolution of rhizobial symbioses.</title>
        <authorList>
            <person name="Young N.D."/>
            <person name="Debelle F."/>
            <person name="Oldroyd G.E."/>
            <person name="Geurts R."/>
            <person name="Cannon S.B."/>
            <person name="Udvardi M.K."/>
            <person name="Benedito V.A."/>
            <person name="Mayer K.F."/>
            <person name="Gouzy J."/>
            <person name="Schoof H."/>
            <person name="Van de Peer Y."/>
            <person name="Proost S."/>
            <person name="Cook D.R."/>
            <person name="Meyers B.C."/>
            <person name="Spannagl M."/>
            <person name="Cheung F."/>
            <person name="De Mita S."/>
            <person name="Krishnakumar V."/>
            <person name="Gundlach H."/>
            <person name="Zhou S."/>
            <person name="Mudge J."/>
            <person name="Bharti A.K."/>
            <person name="Murray J.D."/>
            <person name="Naoumkina M.A."/>
            <person name="Rosen B."/>
            <person name="Silverstein K.A."/>
            <person name="Tang H."/>
            <person name="Rombauts S."/>
            <person name="Zhao P.X."/>
            <person name="Zhou P."/>
            <person name="Barbe V."/>
            <person name="Bardou P."/>
            <person name="Bechner M."/>
            <person name="Bellec A."/>
            <person name="Berger A."/>
            <person name="Berges H."/>
            <person name="Bidwell S."/>
            <person name="Bisseling T."/>
            <person name="Choisne N."/>
            <person name="Couloux A."/>
            <person name="Denny R."/>
            <person name="Deshpande S."/>
            <person name="Dai X."/>
            <person name="Doyle J.J."/>
            <person name="Dudez A.M."/>
            <person name="Farmer A.D."/>
            <person name="Fouteau S."/>
            <person name="Franken C."/>
            <person name="Gibelin C."/>
            <person name="Gish J."/>
            <person name="Goldstein S."/>
            <person name="Gonzalez A.J."/>
            <person name="Green P.J."/>
            <person name="Hallab A."/>
            <person name="Hartog M."/>
            <person name="Hua A."/>
            <person name="Humphray S.J."/>
            <person name="Jeong D.H."/>
            <person name="Jing Y."/>
            <person name="Jocker A."/>
            <person name="Kenton S.M."/>
            <person name="Kim D.J."/>
            <person name="Klee K."/>
            <person name="Lai H."/>
            <person name="Lang C."/>
            <person name="Lin S."/>
            <person name="Macmil S.L."/>
            <person name="Magdelenat G."/>
            <person name="Matthews L."/>
            <person name="McCorrison J."/>
            <person name="Monaghan E.L."/>
            <person name="Mun J.H."/>
            <person name="Najar F.Z."/>
            <person name="Nicholson C."/>
            <person name="Noirot C."/>
            <person name="O'Bleness M."/>
            <person name="Paule C.R."/>
            <person name="Poulain J."/>
            <person name="Prion F."/>
            <person name="Qin B."/>
            <person name="Qu C."/>
            <person name="Retzel E.F."/>
            <person name="Riddle C."/>
            <person name="Sallet E."/>
            <person name="Samain S."/>
            <person name="Samson N."/>
            <person name="Sanders I."/>
            <person name="Saurat O."/>
            <person name="Scarpelli C."/>
            <person name="Schiex T."/>
            <person name="Segurens B."/>
            <person name="Severin A.J."/>
            <person name="Sherrier D.J."/>
            <person name="Shi R."/>
            <person name="Sims S."/>
            <person name="Singer S.R."/>
            <person name="Sinharoy S."/>
            <person name="Sterck L."/>
            <person name="Viollet A."/>
            <person name="Wang B.B."/>
            <person name="Wang K."/>
            <person name="Wang M."/>
            <person name="Wang X."/>
            <person name="Warfsmann J."/>
            <person name="Weissenbach J."/>
            <person name="White D.D."/>
            <person name="White J.D."/>
            <person name="Wiley G.B."/>
            <person name="Wincker P."/>
            <person name="Xing Y."/>
            <person name="Yang L."/>
            <person name="Yao Z."/>
            <person name="Ying F."/>
            <person name="Zhai J."/>
            <person name="Zhou L."/>
            <person name="Zuber A."/>
            <person name="Denarie J."/>
            <person name="Dixon R.A."/>
            <person name="May G.D."/>
            <person name="Schwartz D.C."/>
            <person name="Rogers J."/>
            <person name="Quetier F."/>
            <person name="Town C.D."/>
            <person name="Roe B.A."/>
        </authorList>
    </citation>
    <scope>NUCLEOTIDE SEQUENCE [LARGE SCALE GENOMIC DNA]</scope>
    <source>
        <strain evidence="2">A17</strain>
        <strain evidence="3 4">cv. Jemalong A17</strain>
    </source>
</reference>
<name>A0A072VLL9_MEDTR</name>
<keyword evidence="1" id="KW-0472">Membrane</keyword>
<keyword evidence="1 2" id="KW-0812">Transmembrane</keyword>
<keyword evidence="1" id="KW-1133">Transmembrane helix</keyword>
<dbReference type="EMBL" id="CM001217">
    <property type="protein sequence ID" value="KEH42864.1"/>
    <property type="molecule type" value="Genomic_DNA"/>
</dbReference>
<keyword evidence="4" id="KW-1185">Reference proteome</keyword>
<dbReference type="PaxDb" id="3880-AES78601"/>
<dbReference type="Proteomes" id="UP000002051">
    <property type="component" value="Unassembled WGS sequence"/>
</dbReference>
<gene>
    <name evidence="2" type="ordered locus">MTR_1g077280</name>
</gene>